<organism evidence="1 2">
    <name type="scientific">Arctium lappa</name>
    <name type="common">Greater burdock</name>
    <name type="synonym">Lappa major</name>
    <dbReference type="NCBI Taxonomy" id="4217"/>
    <lineage>
        <taxon>Eukaryota</taxon>
        <taxon>Viridiplantae</taxon>
        <taxon>Streptophyta</taxon>
        <taxon>Embryophyta</taxon>
        <taxon>Tracheophyta</taxon>
        <taxon>Spermatophyta</taxon>
        <taxon>Magnoliopsida</taxon>
        <taxon>eudicotyledons</taxon>
        <taxon>Gunneridae</taxon>
        <taxon>Pentapetalae</taxon>
        <taxon>asterids</taxon>
        <taxon>campanulids</taxon>
        <taxon>Asterales</taxon>
        <taxon>Asteraceae</taxon>
        <taxon>Carduoideae</taxon>
        <taxon>Cardueae</taxon>
        <taxon>Arctiinae</taxon>
        <taxon>Arctium</taxon>
    </lineage>
</organism>
<dbReference type="EMBL" id="CM042054">
    <property type="protein sequence ID" value="KAI3706978.1"/>
    <property type="molecule type" value="Genomic_DNA"/>
</dbReference>
<gene>
    <name evidence="1" type="ORF">L6452_25108</name>
</gene>
<evidence type="ECO:0000313" key="2">
    <source>
        <dbReference type="Proteomes" id="UP001055879"/>
    </source>
</evidence>
<comment type="caution">
    <text evidence="1">The sequence shown here is derived from an EMBL/GenBank/DDBJ whole genome shotgun (WGS) entry which is preliminary data.</text>
</comment>
<proteinExistence type="predicted"/>
<sequence length="245" mass="27006">MEEKEVEEVTEKSENETFRPEKTRVTREQPLTPSVINQGVEEPKDNSNDGYIIFSREGVNSIDVQSSMGDRKGEAANFKKKEGFLDNGYKQDSDGFLILDGPGPNEQKKKEKFVVGPSFIKEGEETGPTLIPSFGPPTTTASDHQPTRTPPTTSPRRRSLPPPSLTTTTFSSSHLLSPPSLTATIGHRLFLRSPSPRTFVLSQIDSSIAGFFYTPSKRLRSSGLLQTLGFIEMIHGDVGMLMEST</sequence>
<keyword evidence="2" id="KW-1185">Reference proteome</keyword>
<reference evidence="2" key="1">
    <citation type="journal article" date="2022" name="Mol. Ecol. Resour.">
        <title>The genomes of chicory, endive, great burdock and yacon provide insights into Asteraceae palaeo-polyploidization history and plant inulin production.</title>
        <authorList>
            <person name="Fan W."/>
            <person name="Wang S."/>
            <person name="Wang H."/>
            <person name="Wang A."/>
            <person name="Jiang F."/>
            <person name="Liu H."/>
            <person name="Zhao H."/>
            <person name="Xu D."/>
            <person name="Zhang Y."/>
        </authorList>
    </citation>
    <scope>NUCLEOTIDE SEQUENCE [LARGE SCALE GENOMIC DNA]</scope>
    <source>
        <strain evidence="2">cv. Niubang</strain>
    </source>
</reference>
<dbReference type="Proteomes" id="UP001055879">
    <property type="component" value="Linkage Group LG08"/>
</dbReference>
<evidence type="ECO:0000313" key="1">
    <source>
        <dbReference type="EMBL" id="KAI3706978.1"/>
    </source>
</evidence>
<protein>
    <submittedName>
        <fullName evidence="1">Uncharacterized protein</fullName>
    </submittedName>
</protein>
<accession>A0ACB9AAU9</accession>
<name>A0ACB9AAU9_ARCLA</name>
<reference evidence="1 2" key="2">
    <citation type="journal article" date="2022" name="Mol. Ecol. Resour.">
        <title>The genomes of chicory, endive, great burdock and yacon provide insights into Asteraceae paleo-polyploidization history and plant inulin production.</title>
        <authorList>
            <person name="Fan W."/>
            <person name="Wang S."/>
            <person name="Wang H."/>
            <person name="Wang A."/>
            <person name="Jiang F."/>
            <person name="Liu H."/>
            <person name="Zhao H."/>
            <person name="Xu D."/>
            <person name="Zhang Y."/>
        </authorList>
    </citation>
    <scope>NUCLEOTIDE SEQUENCE [LARGE SCALE GENOMIC DNA]</scope>
    <source>
        <strain evidence="2">cv. Niubang</strain>
    </source>
</reference>